<feature type="non-terminal residue" evidence="1">
    <location>
        <position position="30"/>
    </location>
</feature>
<dbReference type="EMBL" id="UINC01084290">
    <property type="protein sequence ID" value="SVC30795.1"/>
    <property type="molecule type" value="Genomic_DNA"/>
</dbReference>
<proteinExistence type="predicted"/>
<accession>A0A382L4R0</accession>
<dbReference type="AlphaFoldDB" id="A0A382L4R0"/>
<organism evidence="1">
    <name type="scientific">marine metagenome</name>
    <dbReference type="NCBI Taxonomy" id="408172"/>
    <lineage>
        <taxon>unclassified sequences</taxon>
        <taxon>metagenomes</taxon>
        <taxon>ecological metagenomes</taxon>
    </lineage>
</organism>
<name>A0A382L4R0_9ZZZZ</name>
<gene>
    <name evidence="1" type="ORF">METZ01_LOCUS283649</name>
</gene>
<reference evidence="1" key="1">
    <citation type="submission" date="2018-05" db="EMBL/GenBank/DDBJ databases">
        <authorList>
            <person name="Lanie J.A."/>
            <person name="Ng W.-L."/>
            <person name="Kazmierczak K.M."/>
            <person name="Andrzejewski T.M."/>
            <person name="Davidsen T.M."/>
            <person name="Wayne K.J."/>
            <person name="Tettelin H."/>
            <person name="Glass J.I."/>
            <person name="Rusch D."/>
            <person name="Podicherti R."/>
            <person name="Tsui H.-C.T."/>
            <person name="Winkler M.E."/>
        </authorList>
    </citation>
    <scope>NUCLEOTIDE SEQUENCE</scope>
</reference>
<feature type="non-terminal residue" evidence="1">
    <location>
        <position position="1"/>
    </location>
</feature>
<evidence type="ECO:0000313" key="1">
    <source>
        <dbReference type="EMBL" id="SVC30795.1"/>
    </source>
</evidence>
<sequence>VNVTAIHQNVTALVQRWSDDRVKNLQRRHR</sequence>
<protein>
    <submittedName>
        <fullName evidence="1">Uncharacterized protein</fullName>
    </submittedName>
</protein>